<organism evidence="2">
    <name type="scientific">Candidatus Kentrum sp. DK</name>
    <dbReference type="NCBI Taxonomy" id="2126562"/>
    <lineage>
        <taxon>Bacteria</taxon>
        <taxon>Pseudomonadati</taxon>
        <taxon>Pseudomonadota</taxon>
        <taxon>Gammaproteobacteria</taxon>
        <taxon>Candidatus Kentrum</taxon>
    </lineage>
</organism>
<evidence type="ECO:0000259" key="1">
    <source>
        <dbReference type="Pfam" id="PF18480"/>
    </source>
</evidence>
<protein>
    <recommendedName>
        <fullName evidence="1">DUF5615 domain-containing protein</fullName>
    </recommendedName>
</protein>
<accession>A0A450SX06</accession>
<gene>
    <name evidence="2" type="ORF">BECKDK2373C_GA0170839_10666</name>
</gene>
<dbReference type="EMBL" id="CAADEY010000066">
    <property type="protein sequence ID" value="VFJ58540.1"/>
    <property type="molecule type" value="Genomic_DNA"/>
</dbReference>
<sequence>MSPRRVLLDECVGWKLAGYITGHKVRTVRGAGWTSFRNGDLLSRAQIDFDVLVTIDRNFIYQQNLARFEIAIILLTKGYNRLKDLLPLVPQLLDAISVAEPGTALVLRCP</sequence>
<dbReference type="InterPro" id="IPR041049">
    <property type="entry name" value="DUF5615"/>
</dbReference>
<dbReference type="AlphaFoldDB" id="A0A450SX06"/>
<dbReference type="Pfam" id="PF18480">
    <property type="entry name" value="DUF5615"/>
    <property type="match status" value="1"/>
</dbReference>
<evidence type="ECO:0000313" key="2">
    <source>
        <dbReference type="EMBL" id="VFJ58540.1"/>
    </source>
</evidence>
<proteinExistence type="predicted"/>
<reference evidence="2" key="1">
    <citation type="submission" date="2019-02" db="EMBL/GenBank/DDBJ databases">
        <authorList>
            <person name="Gruber-Vodicka R. H."/>
            <person name="Seah K. B. B."/>
        </authorList>
    </citation>
    <scope>NUCLEOTIDE SEQUENCE</scope>
    <source>
        <strain evidence="2">BECK_DK161</strain>
    </source>
</reference>
<name>A0A450SX06_9GAMM</name>
<feature type="domain" description="DUF5615" evidence="1">
    <location>
        <begin position="5"/>
        <end position="98"/>
    </location>
</feature>